<reference evidence="7" key="1">
    <citation type="submission" date="2022-11" db="UniProtKB">
        <authorList>
            <consortium name="WormBaseParasite"/>
        </authorList>
    </citation>
    <scope>IDENTIFICATION</scope>
</reference>
<accession>A0A914VGT9</accession>
<keyword evidence="2 3" id="KW-0238">DNA-binding</keyword>
<dbReference type="Proteomes" id="UP000887566">
    <property type="component" value="Unplaced"/>
</dbReference>
<keyword evidence="6" id="KW-1185">Reference proteome</keyword>
<evidence type="ECO:0000256" key="2">
    <source>
        <dbReference type="PROSITE-ProRule" id="PRU00108"/>
    </source>
</evidence>
<dbReference type="InterPro" id="IPR009057">
    <property type="entry name" value="Homeodomain-like_sf"/>
</dbReference>
<dbReference type="AlphaFoldDB" id="A0A914VGT9"/>
<dbReference type="Gene3D" id="1.10.10.60">
    <property type="entry name" value="Homeodomain-like"/>
    <property type="match status" value="1"/>
</dbReference>
<dbReference type="PROSITE" id="PS50071">
    <property type="entry name" value="HOMEOBOX_2"/>
    <property type="match status" value="1"/>
</dbReference>
<evidence type="ECO:0000256" key="1">
    <source>
        <dbReference type="ARBA" id="ARBA00004123"/>
    </source>
</evidence>
<evidence type="ECO:0000313" key="7">
    <source>
        <dbReference type="WBParaSite" id="PSAMB.scaffold194size67021.g3349.t1"/>
    </source>
</evidence>
<evidence type="ECO:0000313" key="6">
    <source>
        <dbReference type="Proteomes" id="UP000887566"/>
    </source>
</evidence>
<dbReference type="CDD" id="cd00086">
    <property type="entry name" value="homeodomain"/>
    <property type="match status" value="1"/>
</dbReference>
<feature type="region of interest" description="Disordered" evidence="4">
    <location>
        <begin position="87"/>
        <end position="119"/>
    </location>
</feature>
<feature type="DNA-binding region" description="Homeobox" evidence="2">
    <location>
        <begin position="19"/>
        <end position="64"/>
    </location>
</feature>
<keyword evidence="2 3" id="KW-0539">Nucleus</keyword>
<protein>
    <submittedName>
        <fullName evidence="7">Homeobox domain-containing protein</fullName>
    </submittedName>
</protein>
<dbReference type="SUPFAM" id="SSF46689">
    <property type="entry name" value="Homeodomain-like"/>
    <property type="match status" value="1"/>
</dbReference>
<dbReference type="GO" id="GO:0005634">
    <property type="term" value="C:nucleus"/>
    <property type="evidence" value="ECO:0007669"/>
    <property type="project" value="UniProtKB-SubCell"/>
</dbReference>
<name>A0A914VGT9_9BILA</name>
<dbReference type="SMART" id="SM00389">
    <property type="entry name" value="HOX"/>
    <property type="match status" value="1"/>
</dbReference>
<proteinExistence type="predicted"/>
<keyword evidence="2 3" id="KW-0371">Homeobox</keyword>
<dbReference type="InterPro" id="IPR001356">
    <property type="entry name" value="HD"/>
</dbReference>
<feature type="domain" description="Homeobox" evidence="5">
    <location>
        <begin position="17"/>
        <end position="63"/>
    </location>
</feature>
<evidence type="ECO:0000259" key="5">
    <source>
        <dbReference type="PROSITE" id="PS50071"/>
    </source>
</evidence>
<sequence length="143" mass="16015">MNAVGEHQLRCVEDEAAAKRRFRTNFSDAQSAVLEERFQQTHYPDQTAKRQLARSLDIAEDRITKRKINKADAVYQQWVFASLPPLSASHVPDSSQSSALPKPQPPTQTTTSSNGDFVTTGEQQRTVDGAAFYDSANSWTCFY</sequence>
<dbReference type="WBParaSite" id="PSAMB.scaffold194size67021.g3349.t1">
    <property type="protein sequence ID" value="PSAMB.scaffold194size67021.g3349.t1"/>
    <property type="gene ID" value="PSAMB.scaffold194size67021.g3349"/>
</dbReference>
<dbReference type="GO" id="GO:0003677">
    <property type="term" value="F:DNA binding"/>
    <property type="evidence" value="ECO:0007669"/>
    <property type="project" value="UniProtKB-UniRule"/>
</dbReference>
<evidence type="ECO:0000256" key="3">
    <source>
        <dbReference type="RuleBase" id="RU000682"/>
    </source>
</evidence>
<evidence type="ECO:0000256" key="4">
    <source>
        <dbReference type="SAM" id="MobiDB-lite"/>
    </source>
</evidence>
<dbReference type="Pfam" id="PF00046">
    <property type="entry name" value="Homeodomain"/>
    <property type="match status" value="1"/>
</dbReference>
<comment type="subcellular location">
    <subcellularLocation>
        <location evidence="1 2 3">Nucleus</location>
    </subcellularLocation>
</comment>
<organism evidence="6 7">
    <name type="scientific">Plectus sambesii</name>
    <dbReference type="NCBI Taxonomy" id="2011161"/>
    <lineage>
        <taxon>Eukaryota</taxon>
        <taxon>Metazoa</taxon>
        <taxon>Ecdysozoa</taxon>
        <taxon>Nematoda</taxon>
        <taxon>Chromadorea</taxon>
        <taxon>Plectida</taxon>
        <taxon>Plectina</taxon>
        <taxon>Plectoidea</taxon>
        <taxon>Plectidae</taxon>
        <taxon>Plectus</taxon>
    </lineage>
</organism>